<sequence>MTAFDRIRDMAGRSRMLLAIFAVFYVLLQGAASAHAVQYGDLDHTHGGEVCLLGHAAQRDGDVDVPELPVLPQPVGEIAEVPLAVSVSLASFAPDTPRQRGPPLFQ</sequence>
<reference evidence="1 2" key="1">
    <citation type="submission" date="2020-02" db="EMBL/GenBank/DDBJ databases">
        <title>Genome sequence of Parvularcula flava strain NH6-79.</title>
        <authorList>
            <person name="Abdul Karim M.H."/>
            <person name="Lam M.Q."/>
            <person name="Chen S.J."/>
            <person name="Yahya A."/>
            <person name="Shahir S."/>
            <person name="Shamsir M.S."/>
            <person name="Chong C.S."/>
        </authorList>
    </citation>
    <scope>NUCLEOTIDE SEQUENCE [LARGE SCALE GENOMIC DNA]</scope>
    <source>
        <strain evidence="1 2">NH6-79</strain>
    </source>
</reference>
<comment type="caution">
    <text evidence="1">The sequence shown here is derived from an EMBL/GenBank/DDBJ whole genome shotgun (WGS) entry which is preliminary data.</text>
</comment>
<dbReference type="RefSeq" id="WP_155138917.1">
    <property type="nucleotide sequence ID" value="NZ_BMGZ01000001.1"/>
</dbReference>
<accession>A0ABX0HL46</accession>
<dbReference type="Proteomes" id="UP000818603">
    <property type="component" value="Unassembled WGS sequence"/>
</dbReference>
<evidence type="ECO:0000313" key="2">
    <source>
        <dbReference type="Proteomes" id="UP000818603"/>
    </source>
</evidence>
<evidence type="ECO:0000313" key="1">
    <source>
        <dbReference type="EMBL" id="NHK27728.1"/>
    </source>
</evidence>
<keyword evidence="2" id="KW-1185">Reference proteome</keyword>
<proteinExistence type="predicted"/>
<protein>
    <submittedName>
        <fullName evidence="1">Uncharacterized protein</fullName>
    </submittedName>
</protein>
<name>A0ABX0HL46_9PROT</name>
<organism evidence="1 2">
    <name type="scientific">Aquisalinus luteolus</name>
    <dbReference type="NCBI Taxonomy" id="1566827"/>
    <lineage>
        <taxon>Bacteria</taxon>
        <taxon>Pseudomonadati</taxon>
        <taxon>Pseudomonadota</taxon>
        <taxon>Alphaproteobacteria</taxon>
        <taxon>Parvularculales</taxon>
        <taxon>Parvularculaceae</taxon>
        <taxon>Aquisalinus</taxon>
    </lineage>
</organism>
<gene>
    <name evidence="1" type="ORF">FF098_007425</name>
</gene>
<dbReference type="EMBL" id="VCJR02000001">
    <property type="protein sequence ID" value="NHK27728.1"/>
    <property type="molecule type" value="Genomic_DNA"/>
</dbReference>